<evidence type="ECO:0000256" key="1">
    <source>
        <dbReference type="SAM" id="MobiDB-lite"/>
    </source>
</evidence>
<dbReference type="AlphaFoldDB" id="A0A0C9RAA3"/>
<evidence type="ECO:0000313" key="2">
    <source>
        <dbReference type="EMBL" id="JAG79759.1"/>
    </source>
</evidence>
<reference evidence="2" key="1">
    <citation type="submission" date="2015-01" db="EMBL/GenBank/DDBJ databases">
        <title>Transcriptome Assembly of Fopius arisanus.</title>
        <authorList>
            <person name="Geib S."/>
        </authorList>
    </citation>
    <scope>NUCLEOTIDE SEQUENCE</scope>
</reference>
<organism evidence="2">
    <name type="scientific">Fopius arisanus</name>
    <dbReference type="NCBI Taxonomy" id="64838"/>
    <lineage>
        <taxon>Eukaryota</taxon>
        <taxon>Metazoa</taxon>
        <taxon>Ecdysozoa</taxon>
        <taxon>Arthropoda</taxon>
        <taxon>Hexapoda</taxon>
        <taxon>Insecta</taxon>
        <taxon>Pterygota</taxon>
        <taxon>Neoptera</taxon>
        <taxon>Endopterygota</taxon>
        <taxon>Hymenoptera</taxon>
        <taxon>Apocrita</taxon>
        <taxon>Ichneumonoidea</taxon>
        <taxon>Braconidae</taxon>
        <taxon>Opiinae</taxon>
        <taxon>Fopius</taxon>
    </lineage>
</organism>
<dbReference type="EMBL" id="GBYB01009992">
    <property type="protein sequence ID" value="JAG79759.1"/>
    <property type="molecule type" value="Transcribed_RNA"/>
</dbReference>
<feature type="compositionally biased region" description="Low complexity" evidence="1">
    <location>
        <begin position="1"/>
        <end position="22"/>
    </location>
</feature>
<protein>
    <submittedName>
        <fullName evidence="2">GBP1 protein</fullName>
    </submittedName>
</protein>
<feature type="region of interest" description="Disordered" evidence="1">
    <location>
        <begin position="1"/>
        <end position="26"/>
    </location>
</feature>
<sequence>MSQYSSISDLTSEASSSSSPSSSEDEASKIQLYDADFIGTIPDPSHTEHTFIYDISIDITIIINQRQVQERRDSVRTALLVILGRIFHEYENWKQIGGYLMERLEEEMVESGSWMNESKNHHIYRAKVNICGHCNQLRDLSKQLETVCEYMEASFPMTKNPKWHTSRRVVYQASFFFSPALNSARRFYEHHGFYTQEYDCTNLEAQANQRCVKLYLKNILKHQRRSQSTSYDNQLAWETIFEAMKEIREDPNYELSE</sequence>
<gene>
    <name evidence="2" type="primary">GBP1</name>
    <name evidence="2" type="ORF">g.9659</name>
</gene>
<name>A0A0C9RAA3_9HYME</name>
<accession>A0A0C9RAA3</accession>
<proteinExistence type="predicted"/>